<gene>
    <name evidence="2" type="ORF">F934_03050</name>
</gene>
<comment type="caution">
    <text evidence="2">The sequence shown here is derived from an EMBL/GenBank/DDBJ whole genome shotgun (WGS) entry which is preliminary data.</text>
</comment>
<evidence type="ECO:0000259" key="1">
    <source>
        <dbReference type="Pfam" id="PF09413"/>
    </source>
</evidence>
<protein>
    <recommendedName>
        <fullName evidence="1">DUF2007 domain-containing protein</fullName>
    </recommendedName>
</protein>
<name>N9F6C7_9GAMM</name>
<dbReference type="OrthoDB" id="8480302at2"/>
<dbReference type="Pfam" id="PF09413">
    <property type="entry name" value="DUF2007"/>
    <property type="match status" value="1"/>
</dbReference>
<dbReference type="EMBL" id="APQK01000017">
    <property type="protein sequence ID" value="ENW02875.1"/>
    <property type="molecule type" value="Genomic_DNA"/>
</dbReference>
<sequence>MTWIVVQSFSFPYEAQIAKTQLEAAGIPARIENEHTINMDWLYSNALGGVRLLVLESDLEEARTLLAQDFSQELQQQFGLSENCPNCGSSDIQPYTEGKRPAYLVFLLLGFPLFFYKNGMKCQRCQYFWS</sequence>
<dbReference type="SUPFAM" id="SSF54913">
    <property type="entry name" value="GlnB-like"/>
    <property type="match status" value="1"/>
</dbReference>
<evidence type="ECO:0000313" key="3">
    <source>
        <dbReference type="Proteomes" id="UP000018417"/>
    </source>
</evidence>
<dbReference type="InterPro" id="IPR018551">
    <property type="entry name" value="DUF2007"/>
</dbReference>
<evidence type="ECO:0000313" key="2">
    <source>
        <dbReference type="EMBL" id="ENW02875.1"/>
    </source>
</evidence>
<organism evidence="2 3">
    <name type="scientific">Acinetobacter beijerinckii ANC 3835</name>
    <dbReference type="NCBI Taxonomy" id="1217649"/>
    <lineage>
        <taxon>Bacteria</taxon>
        <taxon>Pseudomonadati</taxon>
        <taxon>Pseudomonadota</taxon>
        <taxon>Gammaproteobacteria</taxon>
        <taxon>Moraxellales</taxon>
        <taxon>Moraxellaceae</taxon>
        <taxon>Acinetobacter</taxon>
    </lineage>
</organism>
<dbReference type="HOGENOM" id="CLU_130977_1_0_6"/>
<dbReference type="AlphaFoldDB" id="N9F6C7"/>
<dbReference type="RefSeq" id="WP_005056080.1">
    <property type="nucleotide sequence ID" value="NZ_KB849761.1"/>
</dbReference>
<dbReference type="PATRIC" id="fig|1217649.3.peg.2972"/>
<accession>N9F6C7</accession>
<dbReference type="Gene3D" id="3.30.70.790">
    <property type="entry name" value="UreE, C-terminal domain"/>
    <property type="match status" value="1"/>
</dbReference>
<dbReference type="Proteomes" id="UP000018417">
    <property type="component" value="Unassembled WGS sequence"/>
</dbReference>
<dbReference type="InterPro" id="IPR011322">
    <property type="entry name" value="N-reg_PII-like_a/b"/>
</dbReference>
<proteinExistence type="predicted"/>
<reference evidence="2 3" key="1">
    <citation type="submission" date="2013-02" db="EMBL/GenBank/DDBJ databases">
        <title>The Genome Sequence of Acinetobacter beijerinckii ANC 3835.</title>
        <authorList>
            <consortium name="The Broad Institute Genome Sequencing Platform"/>
            <consortium name="The Broad Institute Genome Sequencing Center for Infectious Disease"/>
            <person name="Cerqueira G."/>
            <person name="Feldgarden M."/>
            <person name="Courvalin P."/>
            <person name="Perichon B."/>
            <person name="Grillot-Courvalin C."/>
            <person name="Clermont D."/>
            <person name="Rocha E."/>
            <person name="Yoon E.-J."/>
            <person name="Nemec A."/>
            <person name="Walker B."/>
            <person name="Young S.K."/>
            <person name="Zeng Q."/>
            <person name="Gargeya S."/>
            <person name="Fitzgerald M."/>
            <person name="Haas B."/>
            <person name="Abouelleil A."/>
            <person name="Alvarado L."/>
            <person name="Arachchi H.M."/>
            <person name="Berlin A.M."/>
            <person name="Chapman S.B."/>
            <person name="Dewar J."/>
            <person name="Goldberg J."/>
            <person name="Griggs A."/>
            <person name="Gujja S."/>
            <person name="Hansen M."/>
            <person name="Howarth C."/>
            <person name="Imamovic A."/>
            <person name="Larimer J."/>
            <person name="McCowan C."/>
            <person name="Murphy C."/>
            <person name="Neiman D."/>
            <person name="Pearson M."/>
            <person name="Priest M."/>
            <person name="Roberts A."/>
            <person name="Saif S."/>
            <person name="Shea T."/>
            <person name="Sisk P."/>
            <person name="Sykes S."/>
            <person name="Wortman J."/>
            <person name="Nusbaum C."/>
            <person name="Birren B."/>
        </authorList>
    </citation>
    <scope>NUCLEOTIDE SEQUENCE [LARGE SCALE GENOMIC DNA]</scope>
    <source>
        <strain evidence="2 3">ANC 3835</strain>
    </source>
</reference>
<feature type="domain" description="DUF2007" evidence="1">
    <location>
        <begin position="10"/>
        <end position="67"/>
    </location>
</feature>